<sequence>MDQRAELGTFLRSRRARIKPEDTGLTLYGERRRVPGLRREELAQLAGVSVDYYTRFEQGRADNVSNEIVDAVATALRLGADERTHLHHLVRAVPVGARGPVPAPPPQEVRPGVRRLLETMSDTPACVIGRGSEFLAWNPLYAALVTDPAALPPERRNKLWLFFCDDEVRHRFTDPRRKAECLAANFRMDMGRHPGDPRYAALVERLSAASEEFRDVWADQDVSTKRHGSLGLRHPAVGEFTLSYEALRLTDPDQLLITYTAEKGSASEAALGVLAEQVRAAGGGSATPESRSAQAGR</sequence>
<evidence type="ECO:0000313" key="2">
    <source>
        <dbReference type="EMBL" id="MBB4890800.1"/>
    </source>
</evidence>
<dbReference type="SUPFAM" id="SSF47413">
    <property type="entry name" value="lambda repressor-like DNA-binding domains"/>
    <property type="match status" value="1"/>
</dbReference>
<dbReference type="PROSITE" id="PS50943">
    <property type="entry name" value="HTH_CROC1"/>
    <property type="match status" value="1"/>
</dbReference>
<keyword evidence="3" id="KW-1185">Reference proteome</keyword>
<dbReference type="GO" id="GO:0003677">
    <property type="term" value="F:DNA binding"/>
    <property type="evidence" value="ECO:0007669"/>
    <property type="project" value="InterPro"/>
</dbReference>
<proteinExistence type="predicted"/>
<dbReference type="Pfam" id="PF17765">
    <property type="entry name" value="MLTR_LBD"/>
    <property type="match status" value="1"/>
</dbReference>
<evidence type="ECO:0000259" key="1">
    <source>
        <dbReference type="PROSITE" id="PS50943"/>
    </source>
</evidence>
<dbReference type="SMART" id="SM00530">
    <property type="entry name" value="HTH_XRE"/>
    <property type="match status" value="1"/>
</dbReference>
<dbReference type="Gene3D" id="1.10.260.40">
    <property type="entry name" value="lambda repressor-like DNA-binding domains"/>
    <property type="match status" value="1"/>
</dbReference>
<name>A0A7W7LIE5_STRNE</name>
<dbReference type="PANTHER" id="PTHR35010:SF2">
    <property type="entry name" value="BLL4672 PROTEIN"/>
    <property type="match status" value="1"/>
</dbReference>
<dbReference type="Proteomes" id="UP000556436">
    <property type="component" value="Unassembled WGS sequence"/>
</dbReference>
<dbReference type="InterPro" id="IPR010982">
    <property type="entry name" value="Lambda_DNA-bd_dom_sf"/>
</dbReference>
<evidence type="ECO:0000313" key="3">
    <source>
        <dbReference type="Proteomes" id="UP000556436"/>
    </source>
</evidence>
<protein>
    <submittedName>
        <fullName evidence="2">Transcriptional regulator with XRE-family HTH domain</fullName>
    </submittedName>
</protein>
<organism evidence="2 3">
    <name type="scientific">Streptomyces netropsis</name>
    <name type="common">Streptoverticillium netropsis</name>
    <dbReference type="NCBI Taxonomy" id="55404"/>
    <lineage>
        <taxon>Bacteria</taxon>
        <taxon>Bacillati</taxon>
        <taxon>Actinomycetota</taxon>
        <taxon>Actinomycetes</taxon>
        <taxon>Kitasatosporales</taxon>
        <taxon>Streptomycetaceae</taxon>
        <taxon>Streptomyces</taxon>
    </lineage>
</organism>
<dbReference type="InterPro" id="IPR041413">
    <property type="entry name" value="MLTR_LBD"/>
</dbReference>
<feature type="domain" description="HTH cro/C1-type" evidence="1">
    <location>
        <begin position="36"/>
        <end position="83"/>
    </location>
</feature>
<accession>A0A7W7LIE5</accession>
<dbReference type="EMBL" id="JACHJG010000025">
    <property type="protein sequence ID" value="MBB4890800.1"/>
    <property type="molecule type" value="Genomic_DNA"/>
</dbReference>
<dbReference type="PANTHER" id="PTHR35010">
    <property type="entry name" value="BLL4672 PROTEIN-RELATED"/>
    <property type="match status" value="1"/>
</dbReference>
<dbReference type="Gene3D" id="3.30.450.180">
    <property type="match status" value="1"/>
</dbReference>
<dbReference type="InterPro" id="IPR001387">
    <property type="entry name" value="Cro/C1-type_HTH"/>
</dbReference>
<reference evidence="2 3" key="1">
    <citation type="submission" date="2020-08" db="EMBL/GenBank/DDBJ databases">
        <title>Genomic Encyclopedia of Type Strains, Phase III (KMG-III): the genomes of soil and plant-associated and newly described type strains.</title>
        <authorList>
            <person name="Whitman W."/>
        </authorList>
    </citation>
    <scope>NUCLEOTIDE SEQUENCE [LARGE SCALE GENOMIC DNA]</scope>
    <source>
        <strain evidence="2 3">CECT 3265</strain>
    </source>
</reference>
<comment type="caution">
    <text evidence="2">The sequence shown here is derived from an EMBL/GenBank/DDBJ whole genome shotgun (WGS) entry which is preliminary data.</text>
</comment>
<dbReference type="CDD" id="cd00093">
    <property type="entry name" value="HTH_XRE"/>
    <property type="match status" value="1"/>
</dbReference>
<gene>
    <name evidence="2" type="ORF">FHS38_006890</name>
</gene>
<dbReference type="RefSeq" id="WP_184740278.1">
    <property type="nucleotide sequence ID" value="NZ_BMRW01000026.1"/>
</dbReference>
<dbReference type="Pfam" id="PF13560">
    <property type="entry name" value="HTH_31"/>
    <property type="match status" value="1"/>
</dbReference>
<dbReference type="AlphaFoldDB" id="A0A7W7LIE5"/>